<evidence type="ECO:0000256" key="2">
    <source>
        <dbReference type="SAM" id="MobiDB-lite"/>
    </source>
</evidence>
<evidence type="ECO:0000313" key="4">
    <source>
        <dbReference type="Proteomes" id="UP000799421"/>
    </source>
</evidence>
<evidence type="ECO:0000256" key="1">
    <source>
        <dbReference type="SAM" id="Coils"/>
    </source>
</evidence>
<dbReference type="Proteomes" id="UP000799421">
    <property type="component" value="Unassembled WGS sequence"/>
</dbReference>
<organism evidence="3 4">
    <name type="scientific">Piedraia hortae CBS 480.64</name>
    <dbReference type="NCBI Taxonomy" id="1314780"/>
    <lineage>
        <taxon>Eukaryota</taxon>
        <taxon>Fungi</taxon>
        <taxon>Dikarya</taxon>
        <taxon>Ascomycota</taxon>
        <taxon>Pezizomycotina</taxon>
        <taxon>Dothideomycetes</taxon>
        <taxon>Dothideomycetidae</taxon>
        <taxon>Capnodiales</taxon>
        <taxon>Piedraiaceae</taxon>
        <taxon>Piedraia</taxon>
    </lineage>
</organism>
<keyword evidence="1" id="KW-0175">Coiled coil</keyword>
<feature type="coiled-coil region" evidence="1">
    <location>
        <begin position="166"/>
        <end position="193"/>
    </location>
</feature>
<accession>A0A6A7BYI8</accession>
<sequence>MPKKTGVKSKGNGKCVAKIQPESAPPQRNTRQRTSGAATAPEYTQKSRRTGGKTRGTPELEDSLVLPRHVNALENDSRRRITTDCMPEDDQIDFGDYDAEVEIDQQSEVAGVRPIQVPTAASNKGASAEEVLAFAQGTNPMEPGFMRTFLGINSPVITNSVIPRGLQLVLRDNAELRQELREVKVQVTSLVANVLQADYLSTFNLVDWPATYARKAALVLRPSRMEQRPKDCGGPCSLGSLSNWPGREVLKVIGRVRSDYLPKMKTRLDKVLENPLLDDVKALADDNDLTAEQCMAEQREAASV</sequence>
<protein>
    <submittedName>
        <fullName evidence="3">Uncharacterized protein</fullName>
    </submittedName>
</protein>
<dbReference type="EMBL" id="MU005985">
    <property type="protein sequence ID" value="KAF2860047.1"/>
    <property type="molecule type" value="Genomic_DNA"/>
</dbReference>
<proteinExistence type="predicted"/>
<feature type="compositionally biased region" description="Polar residues" evidence="2">
    <location>
        <begin position="26"/>
        <end position="37"/>
    </location>
</feature>
<name>A0A6A7BYI8_9PEZI</name>
<reference evidence="3" key="1">
    <citation type="journal article" date="2020" name="Stud. Mycol.">
        <title>101 Dothideomycetes genomes: a test case for predicting lifestyles and emergence of pathogens.</title>
        <authorList>
            <person name="Haridas S."/>
            <person name="Albert R."/>
            <person name="Binder M."/>
            <person name="Bloem J."/>
            <person name="Labutti K."/>
            <person name="Salamov A."/>
            <person name="Andreopoulos B."/>
            <person name="Baker S."/>
            <person name="Barry K."/>
            <person name="Bills G."/>
            <person name="Bluhm B."/>
            <person name="Cannon C."/>
            <person name="Castanera R."/>
            <person name="Culley D."/>
            <person name="Daum C."/>
            <person name="Ezra D."/>
            <person name="Gonzalez J."/>
            <person name="Henrissat B."/>
            <person name="Kuo A."/>
            <person name="Liang C."/>
            <person name="Lipzen A."/>
            <person name="Lutzoni F."/>
            <person name="Magnuson J."/>
            <person name="Mondo S."/>
            <person name="Nolan M."/>
            <person name="Ohm R."/>
            <person name="Pangilinan J."/>
            <person name="Park H.-J."/>
            <person name="Ramirez L."/>
            <person name="Alfaro M."/>
            <person name="Sun H."/>
            <person name="Tritt A."/>
            <person name="Yoshinaga Y."/>
            <person name="Zwiers L.-H."/>
            <person name="Turgeon B."/>
            <person name="Goodwin S."/>
            <person name="Spatafora J."/>
            <person name="Crous P."/>
            <person name="Grigoriev I."/>
        </authorList>
    </citation>
    <scope>NUCLEOTIDE SEQUENCE</scope>
    <source>
        <strain evidence="3">CBS 480.64</strain>
    </source>
</reference>
<feature type="region of interest" description="Disordered" evidence="2">
    <location>
        <begin position="1"/>
        <end position="60"/>
    </location>
</feature>
<keyword evidence="4" id="KW-1185">Reference proteome</keyword>
<dbReference type="AlphaFoldDB" id="A0A6A7BYI8"/>
<evidence type="ECO:0000313" key="3">
    <source>
        <dbReference type="EMBL" id="KAF2860047.1"/>
    </source>
</evidence>
<gene>
    <name evidence="3" type="ORF">K470DRAFT_264716</name>
</gene>